<dbReference type="InterPro" id="IPR012340">
    <property type="entry name" value="NA-bd_OB-fold"/>
</dbReference>
<dbReference type="GeneID" id="30994561"/>
<name>A0A1E4RM85_9ASCO</name>
<evidence type="ECO:0000256" key="2">
    <source>
        <dbReference type="PIRNR" id="PIRNR002070"/>
    </source>
</evidence>
<proteinExistence type="predicted"/>
<evidence type="ECO:0000256" key="1">
    <source>
        <dbReference type="ARBA" id="ARBA00023125"/>
    </source>
</evidence>
<dbReference type="EMBL" id="KV454539">
    <property type="protein sequence ID" value="ODV68356.1"/>
    <property type="molecule type" value="Genomic_DNA"/>
</dbReference>
<dbReference type="GO" id="GO:0006260">
    <property type="term" value="P:DNA replication"/>
    <property type="evidence" value="ECO:0007669"/>
    <property type="project" value="InterPro"/>
</dbReference>
<keyword evidence="1 2" id="KW-0238">DNA-binding</keyword>
<dbReference type="AlphaFoldDB" id="A0A1E4RM85"/>
<reference evidence="4" key="1">
    <citation type="submission" date="2016-05" db="EMBL/GenBank/DDBJ databases">
        <title>Comparative genomics of biotechnologically important yeasts.</title>
        <authorList>
            <consortium name="DOE Joint Genome Institute"/>
            <person name="Riley R."/>
            <person name="Haridas S."/>
            <person name="Wolfe K.H."/>
            <person name="Lopes M.R."/>
            <person name="Hittinger C.T."/>
            <person name="Goker M."/>
            <person name="Salamov A."/>
            <person name="Wisecaver J."/>
            <person name="Long T.M."/>
            <person name="Aerts A.L."/>
            <person name="Barry K."/>
            <person name="Choi C."/>
            <person name="Clum A."/>
            <person name="Coughlan A.Y."/>
            <person name="Deshpande S."/>
            <person name="Douglass A.P."/>
            <person name="Hanson S.J."/>
            <person name="Klenk H.-P."/>
            <person name="Labutti K."/>
            <person name="Lapidus A."/>
            <person name="Lindquist E."/>
            <person name="Lipzen A."/>
            <person name="Meier-Kolthoff J.P."/>
            <person name="Ohm R.A."/>
            <person name="Otillar R.P."/>
            <person name="Pangilinan J."/>
            <person name="Peng Y."/>
            <person name="Rokas A."/>
            <person name="Rosa C.A."/>
            <person name="Scheuner C."/>
            <person name="Sibirny A.A."/>
            <person name="Slot J.C."/>
            <person name="Stielow J.B."/>
            <person name="Sun H."/>
            <person name="Kurtzman C.P."/>
            <person name="Blackwell M."/>
            <person name="Grigoriev I.V."/>
            <person name="Jeffries T.W."/>
        </authorList>
    </citation>
    <scope>NUCLEOTIDE SEQUENCE [LARGE SCALE GENOMIC DNA]</scope>
    <source>
        <strain evidence="4">NRRL Y-1933</strain>
    </source>
</reference>
<dbReference type="PROSITE" id="PS50935">
    <property type="entry name" value="SSB"/>
    <property type="match status" value="1"/>
</dbReference>
<protein>
    <recommendedName>
        <fullName evidence="2">Single-stranded DNA-binding protein</fullName>
    </recommendedName>
</protein>
<dbReference type="Gene3D" id="2.40.50.140">
    <property type="entry name" value="Nucleic acid-binding proteins"/>
    <property type="match status" value="1"/>
</dbReference>
<dbReference type="Pfam" id="PF00436">
    <property type="entry name" value="SSB"/>
    <property type="match status" value="1"/>
</dbReference>
<dbReference type="RefSeq" id="XP_020077423.1">
    <property type="nucleotide sequence ID" value="XM_020220011.1"/>
</dbReference>
<dbReference type="PIRSF" id="PIRSF002070">
    <property type="entry name" value="SSB"/>
    <property type="match status" value="1"/>
</dbReference>
<dbReference type="InterPro" id="IPR000424">
    <property type="entry name" value="Primosome_PriB/ssb"/>
</dbReference>
<sequence>MQLLGTVGNITNRETKDGVQFINYSLAVNRFNPSGNEEDGTRQLTDWFNISVFNEKHVNAFNQFLRPGTQLFVECDVRQNVVDNGESKQTFTSLRQNAYDVVRFARKPETDEENVDA</sequence>
<comment type="subcellular location">
    <subcellularLocation>
        <location evidence="2">Mitochondrion</location>
    </subcellularLocation>
</comment>
<dbReference type="InterPro" id="IPR011344">
    <property type="entry name" value="ssDNA-bd"/>
</dbReference>
<dbReference type="OrthoDB" id="1078367at2759"/>
<dbReference type="SUPFAM" id="SSF50249">
    <property type="entry name" value="Nucleic acid-binding proteins"/>
    <property type="match status" value="1"/>
</dbReference>
<dbReference type="STRING" id="984485.A0A1E4RM85"/>
<organism evidence="3 4">
    <name type="scientific">Hyphopichia burtonii NRRL Y-1933</name>
    <dbReference type="NCBI Taxonomy" id="984485"/>
    <lineage>
        <taxon>Eukaryota</taxon>
        <taxon>Fungi</taxon>
        <taxon>Dikarya</taxon>
        <taxon>Ascomycota</taxon>
        <taxon>Saccharomycotina</taxon>
        <taxon>Pichiomycetes</taxon>
        <taxon>Debaryomycetaceae</taxon>
        <taxon>Hyphopichia</taxon>
    </lineage>
</organism>
<dbReference type="GO" id="GO:0005739">
    <property type="term" value="C:mitochondrion"/>
    <property type="evidence" value="ECO:0007669"/>
    <property type="project" value="UniProtKB-SubCell"/>
</dbReference>
<keyword evidence="2" id="KW-0496">Mitochondrion</keyword>
<dbReference type="Proteomes" id="UP000095085">
    <property type="component" value="Unassembled WGS sequence"/>
</dbReference>
<keyword evidence="4" id="KW-1185">Reference proteome</keyword>
<gene>
    <name evidence="3" type="ORF">HYPBUDRAFT_146945</name>
</gene>
<dbReference type="GO" id="GO:0003697">
    <property type="term" value="F:single-stranded DNA binding"/>
    <property type="evidence" value="ECO:0007669"/>
    <property type="project" value="InterPro"/>
</dbReference>
<dbReference type="CDD" id="cd04496">
    <property type="entry name" value="SSB_OBF"/>
    <property type="match status" value="1"/>
</dbReference>
<evidence type="ECO:0000313" key="4">
    <source>
        <dbReference type="Proteomes" id="UP000095085"/>
    </source>
</evidence>
<evidence type="ECO:0000313" key="3">
    <source>
        <dbReference type="EMBL" id="ODV68356.1"/>
    </source>
</evidence>
<accession>A0A1E4RM85</accession>